<reference evidence="3 4" key="1">
    <citation type="journal article" date="2018" name="Genome Biol. Evol.">
        <title>Multiple Roots of Fruiting Body Formation in Amoebozoa.</title>
        <authorList>
            <person name="Hillmann F."/>
            <person name="Forbes G."/>
            <person name="Novohradska S."/>
            <person name="Ferling I."/>
            <person name="Riege K."/>
            <person name="Groth M."/>
            <person name="Westermann M."/>
            <person name="Marz M."/>
            <person name="Spaller T."/>
            <person name="Winckler T."/>
            <person name="Schaap P."/>
            <person name="Glockner G."/>
        </authorList>
    </citation>
    <scope>NUCLEOTIDE SEQUENCE [LARGE SCALE GENOMIC DNA]</scope>
    <source>
        <strain evidence="3 4">Jena</strain>
    </source>
</reference>
<dbReference type="EMBL" id="MDYQ01000033">
    <property type="protein sequence ID" value="PRP86243.1"/>
    <property type="molecule type" value="Genomic_DNA"/>
</dbReference>
<dbReference type="InterPro" id="IPR018909">
    <property type="entry name" value="Eng1_septum"/>
</dbReference>
<dbReference type="InterPro" id="IPR037176">
    <property type="entry name" value="Osmotin/thaumatin-like_sf"/>
</dbReference>
<protein>
    <submittedName>
        <fullName evidence="3">Endo-1,3-beta-glucanase Eng1</fullName>
    </submittedName>
</protein>
<organism evidence="3 4">
    <name type="scientific">Planoprotostelium fungivorum</name>
    <dbReference type="NCBI Taxonomy" id="1890364"/>
    <lineage>
        <taxon>Eukaryota</taxon>
        <taxon>Amoebozoa</taxon>
        <taxon>Evosea</taxon>
        <taxon>Variosea</taxon>
        <taxon>Cavosteliida</taxon>
        <taxon>Cavosteliaceae</taxon>
        <taxon>Planoprotostelium</taxon>
    </lineage>
</organism>
<evidence type="ECO:0000313" key="4">
    <source>
        <dbReference type="Proteomes" id="UP000241769"/>
    </source>
</evidence>
<dbReference type="Pfam" id="PF10645">
    <property type="entry name" value="Carb_bind"/>
    <property type="match status" value="1"/>
</dbReference>
<evidence type="ECO:0000313" key="3">
    <source>
        <dbReference type="EMBL" id="PRP86243.1"/>
    </source>
</evidence>
<accession>A0A2P6NQK5</accession>
<keyword evidence="4" id="KW-1185">Reference proteome</keyword>
<proteinExistence type="predicted"/>
<comment type="caution">
    <text evidence="3">The sequence shown here is derived from an EMBL/GenBank/DDBJ whole genome shotgun (WGS) entry which is preliminary data.</text>
</comment>
<dbReference type="Gene3D" id="2.60.110.10">
    <property type="entry name" value="Thaumatin"/>
    <property type="match status" value="1"/>
</dbReference>
<dbReference type="InParanoid" id="A0A2P6NQK5"/>
<dbReference type="GO" id="GO:0030246">
    <property type="term" value="F:carbohydrate binding"/>
    <property type="evidence" value="ECO:0007669"/>
    <property type="project" value="InterPro"/>
</dbReference>
<feature type="domain" description="Endo-1,3(4)-beta-glucanase 1 carbohydrate binding" evidence="2">
    <location>
        <begin position="113"/>
        <end position="162"/>
    </location>
</feature>
<dbReference type="Proteomes" id="UP000241769">
    <property type="component" value="Unassembled WGS sequence"/>
</dbReference>
<dbReference type="PROSITE" id="PS51367">
    <property type="entry name" value="THAUMATIN_2"/>
    <property type="match status" value="1"/>
</dbReference>
<dbReference type="OrthoDB" id="430315at2759"/>
<dbReference type="SMART" id="SM00205">
    <property type="entry name" value="THN"/>
    <property type="match status" value="1"/>
</dbReference>
<dbReference type="InterPro" id="IPR001938">
    <property type="entry name" value="Thaumatin"/>
</dbReference>
<evidence type="ECO:0000256" key="1">
    <source>
        <dbReference type="SAM" id="MobiDB-lite"/>
    </source>
</evidence>
<name>A0A2P6NQK5_9EUKA</name>
<sequence>MEIGSSRTSRSPPWNAIATHNENPLLMRIAPELSNQSTSVRDSSRAYNIRISYASTTAYNRVHNRILASPDGAQVKACHRSESQNCNIHKGEVVQHTPAGTNTLNLTAQCANQCNGQCFDASGYSCTQDQTTNQQVLCPIGHQSCNGACFSPSNYHCLNGGLAYGAASQTPSPTTQQVTPSTQTSNGASTSTIPGTNDAAWCPSWLTKCGAACYNPAEYCCQNGWLSYGACSSQGYCPNGLSQCDESCYRPSDYCCSNGLLSKGACASPSTTKAVPTTAPVVINPSPAAPTTAPVVVSPTPSPNNFPTQTADLRIINNCKSTLWIEGRYGNAGGPIPGQGNTATRTLPGSYVDYVIPDTGLAGTRFWAKYGCDSNGRNCEIGDQMQYWPNPPGGCPTNGCTPPVDSLFEATWGCRPGSSCNSGNPTTWFDTSQVDGWTIPYKLTPLGDTSKCDCLGSNCGFKGVDAATLDLARCPSGEDLTGWGNWSSVNANGKTVSLKSIDLRIIDTQNRVVGCMSPCKKLNWSPPYGLGQSEGQGSAMWMCCPTPNPSNCNPANGCVLPNVCRAGPIESTQFVKAVHDMAPGVYAYSYDDGVGLHACPAGVVKYTMEFCPSGSAQYPLQL</sequence>
<dbReference type="SUPFAM" id="SSF49870">
    <property type="entry name" value="Osmotin, thaumatin-like protein"/>
    <property type="match status" value="1"/>
</dbReference>
<feature type="compositionally biased region" description="Low complexity" evidence="1">
    <location>
        <begin position="168"/>
        <end position="185"/>
    </location>
</feature>
<evidence type="ECO:0000259" key="2">
    <source>
        <dbReference type="Pfam" id="PF10645"/>
    </source>
</evidence>
<dbReference type="AlphaFoldDB" id="A0A2P6NQK5"/>
<gene>
    <name evidence="3" type="ORF">PROFUN_05384</name>
</gene>
<feature type="region of interest" description="Disordered" evidence="1">
    <location>
        <begin position="168"/>
        <end position="192"/>
    </location>
</feature>